<organism evidence="1 2">
    <name type="scientific">Hymenobacter sediminicola</name>
    <dbReference type="NCBI Taxonomy" id="2761579"/>
    <lineage>
        <taxon>Bacteria</taxon>
        <taxon>Pseudomonadati</taxon>
        <taxon>Bacteroidota</taxon>
        <taxon>Cytophagia</taxon>
        <taxon>Cytophagales</taxon>
        <taxon>Hymenobacteraceae</taxon>
        <taxon>Hymenobacter</taxon>
    </lineage>
</organism>
<reference evidence="1 2" key="1">
    <citation type="submission" date="2020-08" db="EMBL/GenBank/DDBJ databases">
        <title>Hymenobacter sp. S2-20-2 genome sequencing.</title>
        <authorList>
            <person name="Jin L."/>
        </authorList>
    </citation>
    <scope>NUCLEOTIDE SEQUENCE [LARGE SCALE GENOMIC DNA]</scope>
    <source>
        <strain evidence="1 2">S2-20-2</strain>
    </source>
</reference>
<sequence>MKKEDKKEEKRSFTTTITIENDRRLANYQANKPGGARTTDVVNQALERFLDANKQYADAKPSNDK</sequence>
<proteinExistence type="predicted"/>
<gene>
    <name evidence="1" type="ORF">H4317_02890</name>
</gene>
<accession>A0A7G7W8U1</accession>
<name>A0A7G7W8U1_9BACT</name>
<evidence type="ECO:0000313" key="2">
    <source>
        <dbReference type="Proteomes" id="UP000515489"/>
    </source>
</evidence>
<keyword evidence="2" id="KW-1185">Reference proteome</keyword>
<protein>
    <recommendedName>
        <fullName evidence="3">CopG family transcriptional regulator</fullName>
    </recommendedName>
</protein>
<dbReference type="RefSeq" id="WP_185888690.1">
    <property type="nucleotide sequence ID" value="NZ_CP060202.1"/>
</dbReference>
<dbReference type="Proteomes" id="UP000515489">
    <property type="component" value="Chromosome"/>
</dbReference>
<dbReference type="AlphaFoldDB" id="A0A7G7W8U1"/>
<evidence type="ECO:0008006" key="3">
    <source>
        <dbReference type="Google" id="ProtNLM"/>
    </source>
</evidence>
<evidence type="ECO:0000313" key="1">
    <source>
        <dbReference type="EMBL" id="QNH62784.1"/>
    </source>
</evidence>
<dbReference type="EMBL" id="CP060202">
    <property type="protein sequence ID" value="QNH62784.1"/>
    <property type="molecule type" value="Genomic_DNA"/>
</dbReference>
<dbReference type="KEGG" id="hsk:H4317_02890"/>